<feature type="region of interest" description="Disordered" evidence="3">
    <location>
        <begin position="1"/>
        <end position="35"/>
    </location>
</feature>
<protein>
    <submittedName>
        <fullName evidence="4">Bacterial DNA-binding protein</fullName>
    </submittedName>
</protein>
<evidence type="ECO:0000313" key="4">
    <source>
        <dbReference type="EMBL" id="SLN17925.1"/>
    </source>
</evidence>
<dbReference type="OrthoDB" id="7873378at2"/>
<dbReference type="RefSeq" id="WP_085877262.1">
    <property type="nucleotide sequence ID" value="NZ_FWFZ01000001.1"/>
</dbReference>
<dbReference type="Pfam" id="PF00216">
    <property type="entry name" value="Bac_DNA_binding"/>
    <property type="match status" value="1"/>
</dbReference>
<dbReference type="EMBL" id="FWFZ01000001">
    <property type="protein sequence ID" value="SLN17925.1"/>
    <property type="molecule type" value="Genomic_DNA"/>
</dbReference>
<evidence type="ECO:0000313" key="5">
    <source>
        <dbReference type="Proteomes" id="UP000193900"/>
    </source>
</evidence>
<dbReference type="InterPro" id="IPR000119">
    <property type="entry name" value="Hist_DNA-bd"/>
</dbReference>
<accession>A0A1Y5RHZ3</accession>
<gene>
    <name evidence="4" type="ORF">ROA7023_00350</name>
</gene>
<feature type="compositionally biased region" description="Low complexity" evidence="3">
    <location>
        <begin position="1"/>
        <end position="19"/>
    </location>
</feature>
<dbReference type="AlphaFoldDB" id="A0A1Y5RHZ3"/>
<dbReference type="GO" id="GO:0030527">
    <property type="term" value="F:structural constituent of chromatin"/>
    <property type="evidence" value="ECO:0007669"/>
    <property type="project" value="InterPro"/>
</dbReference>
<name>A0A1Y5RHZ3_9RHOB</name>
<dbReference type="InterPro" id="IPR010992">
    <property type="entry name" value="IHF-like_DNA-bd_dom_sf"/>
</dbReference>
<dbReference type="Gene3D" id="4.10.520.10">
    <property type="entry name" value="IHF-like DNA-binding proteins"/>
    <property type="match status" value="1"/>
</dbReference>
<comment type="similarity">
    <text evidence="1">Belongs to the bacterial histone-like protein family.</text>
</comment>
<dbReference type="SUPFAM" id="SSF47729">
    <property type="entry name" value="IHF-like DNA-binding proteins"/>
    <property type="match status" value="1"/>
</dbReference>
<dbReference type="GO" id="GO:0003677">
    <property type="term" value="F:DNA binding"/>
    <property type="evidence" value="ECO:0007669"/>
    <property type="project" value="UniProtKB-KW"/>
</dbReference>
<evidence type="ECO:0000256" key="1">
    <source>
        <dbReference type="ARBA" id="ARBA00010529"/>
    </source>
</evidence>
<dbReference type="Proteomes" id="UP000193900">
    <property type="component" value="Unassembled WGS sequence"/>
</dbReference>
<reference evidence="4 5" key="1">
    <citation type="submission" date="2017-03" db="EMBL/GenBank/DDBJ databases">
        <authorList>
            <person name="Afonso C.L."/>
            <person name="Miller P.J."/>
            <person name="Scott M.A."/>
            <person name="Spackman E."/>
            <person name="Goraichik I."/>
            <person name="Dimitrov K.M."/>
            <person name="Suarez D.L."/>
            <person name="Swayne D.E."/>
        </authorList>
    </citation>
    <scope>NUCLEOTIDE SEQUENCE [LARGE SCALE GENOMIC DNA]</scope>
    <source>
        <strain evidence="4 5">CECT 7023</strain>
    </source>
</reference>
<proteinExistence type="inferred from homology"/>
<evidence type="ECO:0000256" key="3">
    <source>
        <dbReference type="SAM" id="MobiDB-lite"/>
    </source>
</evidence>
<feature type="region of interest" description="Disordered" evidence="3">
    <location>
        <begin position="117"/>
        <end position="143"/>
    </location>
</feature>
<organism evidence="4 5">
    <name type="scientific">Roseisalinus antarcticus</name>
    <dbReference type="NCBI Taxonomy" id="254357"/>
    <lineage>
        <taxon>Bacteria</taxon>
        <taxon>Pseudomonadati</taxon>
        <taxon>Pseudomonadota</taxon>
        <taxon>Alphaproteobacteria</taxon>
        <taxon>Rhodobacterales</taxon>
        <taxon>Roseobacteraceae</taxon>
        <taxon>Roseisalinus</taxon>
    </lineage>
</organism>
<evidence type="ECO:0000256" key="2">
    <source>
        <dbReference type="ARBA" id="ARBA00023125"/>
    </source>
</evidence>
<keyword evidence="2 4" id="KW-0238">DNA-binding</keyword>
<sequence length="143" mass="14856">MAAHSSTTSTTAKAGPTTSEADTASQAEAAPAISTTVVTETAVVKGPDLKKKDFIDRVVERSGGKKKDVKPAVEAALAILGEAIAAGEELVLPPLGKLKVNREKDLSNAKVYICKLRRSKTMTEPGNDPEGDDPTDPLADAAE</sequence>
<keyword evidence="5" id="KW-1185">Reference proteome</keyword>